<dbReference type="AlphaFoldDB" id="A0A644X5U7"/>
<dbReference type="NCBIfam" id="TIGR02436">
    <property type="entry name" value="four helix bundle protein"/>
    <property type="match status" value="1"/>
</dbReference>
<dbReference type="PIRSF" id="PIRSF035652">
    <property type="entry name" value="CHP02436"/>
    <property type="match status" value="1"/>
</dbReference>
<dbReference type="SUPFAM" id="SSF158446">
    <property type="entry name" value="IVS-encoded protein-like"/>
    <property type="match status" value="1"/>
</dbReference>
<gene>
    <name evidence="1" type="ORF">SDC9_57517</name>
</gene>
<dbReference type="InterPro" id="IPR036583">
    <property type="entry name" value="23S_rRNA_IVS_sf"/>
</dbReference>
<comment type="caution">
    <text evidence="1">The sequence shown here is derived from an EMBL/GenBank/DDBJ whole genome shotgun (WGS) entry which is preliminary data.</text>
</comment>
<evidence type="ECO:0008006" key="2">
    <source>
        <dbReference type="Google" id="ProtNLM"/>
    </source>
</evidence>
<organism evidence="1">
    <name type="scientific">bioreactor metagenome</name>
    <dbReference type="NCBI Taxonomy" id="1076179"/>
    <lineage>
        <taxon>unclassified sequences</taxon>
        <taxon>metagenomes</taxon>
        <taxon>ecological metagenomes</taxon>
    </lineage>
</organism>
<dbReference type="PANTHER" id="PTHR38471:SF2">
    <property type="entry name" value="FOUR HELIX BUNDLE PROTEIN"/>
    <property type="match status" value="1"/>
</dbReference>
<dbReference type="Gene3D" id="1.20.1440.60">
    <property type="entry name" value="23S rRNA-intervening sequence"/>
    <property type="match status" value="1"/>
</dbReference>
<reference evidence="1" key="1">
    <citation type="submission" date="2019-08" db="EMBL/GenBank/DDBJ databases">
        <authorList>
            <person name="Kucharzyk K."/>
            <person name="Murdoch R.W."/>
            <person name="Higgins S."/>
            <person name="Loffler F."/>
        </authorList>
    </citation>
    <scope>NUCLEOTIDE SEQUENCE</scope>
</reference>
<dbReference type="Pfam" id="PF05635">
    <property type="entry name" value="23S_rRNA_IVP"/>
    <property type="match status" value="1"/>
</dbReference>
<sequence length="129" mass="14350">MNSENNVVLDLSLVFSVEVMDFCELLKKQGRNILSDQLFRSGTSIGANIQESQGAESRADFIHKLKIAYKEASETEYWLKLCEMSTHYPANMSLSVKVLSLKKLLSKIISTAKANKSGSSNEKNSQSNN</sequence>
<accession>A0A644X5U7</accession>
<name>A0A644X5U7_9ZZZZ</name>
<dbReference type="InterPro" id="IPR012657">
    <property type="entry name" value="23S_rRNA-intervening_sequence"/>
</dbReference>
<dbReference type="PANTHER" id="PTHR38471">
    <property type="entry name" value="FOUR HELIX BUNDLE PROTEIN"/>
    <property type="match status" value="1"/>
</dbReference>
<protein>
    <recommendedName>
        <fullName evidence="2">Four helix bundle protein</fullName>
    </recommendedName>
</protein>
<dbReference type="EMBL" id="VSSQ01001795">
    <property type="protein sequence ID" value="MPM11178.1"/>
    <property type="molecule type" value="Genomic_DNA"/>
</dbReference>
<proteinExistence type="predicted"/>
<evidence type="ECO:0000313" key="1">
    <source>
        <dbReference type="EMBL" id="MPM11178.1"/>
    </source>
</evidence>